<name>A0A8S1DBX9_9INSE</name>
<evidence type="ECO:0000313" key="17">
    <source>
        <dbReference type="Proteomes" id="UP000494165"/>
    </source>
</evidence>
<feature type="domain" description="Helicase ATP-binding" evidence="15">
    <location>
        <begin position="4"/>
        <end position="387"/>
    </location>
</feature>
<dbReference type="InterPro" id="IPR045028">
    <property type="entry name" value="DinG/Rad3-like"/>
</dbReference>
<dbReference type="InterPro" id="IPR014013">
    <property type="entry name" value="Helic_SF1/SF2_ATP-bd_DinG/Rad3"/>
</dbReference>
<dbReference type="Gene3D" id="3.40.50.300">
    <property type="entry name" value="P-loop containing nucleotide triphosphate hydrolases"/>
    <property type="match status" value="2"/>
</dbReference>
<dbReference type="NCBIfam" id="TIGR00604">
    <property type="entry name" value="rad3"/>
    <property type="match status" value="1"/>
</dbReference>
<dbReference type="GO" id="GO:0016818">
    <property type="term" value="F:hydrolase activity, acting on acid anhydrides, in phosphorus-containing anhydrides"/>
    <property type="evidence" value="ECO:0007669"/>
    <property type="project" value="InterPro"/>
</dbReference>
<dbReference type="EC" id="5.6.2.3" evidence="13"/>
<dbReference type="InterPro" id="IPR006555">
    <property type="entry name" value="ATP-dep_Helicase_C"/>
</dbReference>
<dbReference type="InterPro" id="IPR013020">
    <property type="entry name" value="Rad3/Chl1-like"/>
</dbReference>
<organism evidence="16 17">
    <name type="scientific">Cloeon dipterum</name>
    <dbReference type="NCBI Taxonomy" id="197152"/>
    <lineage>
        <taxon>Eukaryota</taxon>
        <taxon>Metazoa</taxon>
        <taxon>Ecdysozoa</taxon>
        <taxon>Arthropoda</taxon>
        <taxon>Hexapoda</taxon>
        <taxon>Insecta</taxon>
        <taxon>Pterygota</taxon>
        <taxon>Palaeoptera</taxon>
        <taxon>Ephemeroptera</taxon>
        <taxon>Pisciforma</taxon>
        <taxon>Baetidae</taxon>
        <taxon>Cloeon</taxon>
    </lineage>
</organism>
<proteinExistence type="inferred from homology"/>
<evidence type="ECO:0000259" key="15">
    <source>
        <dbReference type="PROSITE" id="PS51193"/>
    </source>
</evidence>
<keyword evidence="12" id="KW-0539">Nucleus</keyword>
<evidence type="ECO:0000256" key="3">
    <source>
        <dbReference type="ARBA" id="ARBA00008435"/>
    </source>
</evidence>
<dbReference type="PANTHER" id="PTHR11472">
    <property type="entry name" value="DNA REPAIR DEAD HELICASE RAD3/XP-D SUBFAMILY MEMBER"/>
    <property type="match status" value="1"/>
</dbReference>
<keyword evidence="10" id="KW-0411">Iron-sulfur</keyword>
<dbReference type="SUPFAM" id="SSF52540">
    <property type="entry name" value="P-loop containing nucleoside triphosphate hydrolases"/>
    <property type="match status" value="1"/>
</dbReference>
<evidence type="ECO:0000256" key="12">
    <source>
        <dbReference type="ARBA" id="ARBA00023242"/>
    </source>
</evidence>
<dbReference type="Pfam" id="PF13307">
    <property type="entry name" value="Helicase_C_2"/>
    <property type="match status" value="1"/>
</dbReference>
<sequence>MDSERSEFPFPFSPYNIQSEFMKSLYSALENGSLAIMESPTGTGKSMSLICGAIAWLKDFEARELERLESMSSLQSEESSSADGDWFNAQSRLIEKKQEADAAKKALKDIREQLHEISLYQSKLKKAREYAEIRQRAKTISTNSEVDASDLEFLLLEGDVLLQEEKEDEREEKSRLPKIFYCSRTHSQLAQFVSEIKKSPYAKDLRVITLGSRQNYCVNEDVLSLKSNNLINEKCLQLRQNKPPSGPTPGKKQKREHCPFGCNASGLETLHMAAMTEVLDVEDLVKLGKKEGACPYYGAKASVDDAQVVVAPYNILLLKESREAYGIDLKGNVVIIDEAHNLLETESSIHSAEVSFTQVKCAQSQLTQYLEKYKSKLSPANLLKVRQLLQVLGRLLSVIGDKSKGEAELAFTMDEFLDKSELIDFNLMELVSFAERSRLAQKLNGFTIRFNPTLEISSTATTSAPAHRTGLQGFLSKLNQSKAPPAILEAVVAKPTILESGVGINPILPVLSLLKKLTCRTESGRVVSRQGSIKFLLLNPGSMFADVIGEARAVVLAGGTMKPTWDVRHELFNDSDRIVEHSFGHVVPAENILPMVLSSAPSPCTFDFSFESRSNRDMIRALGRTLSNISAIVPNGMVVFFPSNKYLDQVFKVWKEEGLDKSIEKQKKLFKEPDASSQVERVLKEYAFYCKPSAETAAFRNGAILLSVVGGRLSEGINFSDELGRCVVVVGLPYPNSKSAELQAKMEYQRTKFKSVSGGKDPGSEYYNNLCMKAVNQCIGRAIRHRNDYAAMILLDRRFEAQHVKSALPGWIENNLTICKNFGSAFSALRKFFGEKKSKSG</sequence>
<dbReference type="CDD" id="cd18788">
    <property type="entry name" value="SF2_C_XPD"/>
    <property type="match status" value="1"/>
</dbReference>
<keyword evidence="4" id="KW-0479">Metal-binding</keyword>
<accession>A0A8S1DBX9</accession>
<dbReference type="Pfam" id="PF06733">
    <property type="entry name" value="DEAD_2"/>
    <property type="match status" value="1"/>
</dbReference>
<dbReference type="SMART" id="SM00488">
    <property type="entry name" value="DEXDc2"/>
    <property type="match status" value="1"/>
</dbReference>
<dbReference type="InterPro" id="IPR010614">
    <property type="entry name" value="RAD3-like_helicase_DEAD"/>
</dbReference>
<comment type="subcellular location">
    <subcellularLocation>
        <location evidence="2">Nucleus</location>
    </subcellularLocation>
</comment>
<evidence type="ECO:0000256" key="7">
    <source>
        <dbReference type="ARBA" id="ARBA00022806"/>
    </source>
</evidence>
<comment type="catalytic activity">
    <reaction evidence="14">
        <text>ATP + H2O = ADP + phosphate + H(+)</text>
        <dbReference type="Rhea" id="RHEA:13065"/>
        <dbReference type="ChEBI" id="CHEBI:15377"/>
        <dbReference type="ChEBI" id="CHEBI:15378"/>
        <dbReference type="ChEBI" id="CHEBI:30616"/>
        <dbReference type="ChEBI" id="CHEBI:43474"/>
        <dbReference type="ChEBI" id="CHEBI:456216"/>
        <dbReference type="EC" id="5.6.2.3"/>
    </reaction>
</comment>
<dbReference type="GO" id="GO:0034085">
    <property type="term" value="P:establishment of sister chromatid cohesion"/>
    <property type="evidence" value="ECO:0007669"/>
    <property type="project" value="TreeGrafter"/>
</dbReference>
<dbReference type="PROSITE" id="PS51193">
    <property type="entry name" value="HELICASE_ATP_BIND_2"/>
    <property type="match status" value="1"/>
</dbReference>
<comment type="caution">
    <text evidence="16">The sequence shown here is derived from an EMBL/GenBank/DDBJ whole genome shotgun (WGS) entry which is preliminary data.</text>
</comment>
<keyword evidence="17" id="KW-1185">Reference proteome</keyword>
<dbReference type="GO" id="GO:0005634">
    <property type="term" value="C:nucleus"/>
    <property type="evidence" value="ECO:0007669"/>
    <property type="project" value="UniProtKB-SubCell"/>
</dbReference>
<reference evidence="16 17" key="1">
    <citation type="submission" date="2020-04" db="EMBL/GenBank/DDBJ databases">
        <authorList>
            <person name="Alioto T."/>
            <person name="Alioto T."/>
            <person name="Gomez Garrido J."/>
        </authorList>
    </citation>
    <scope>NUCLEOTIDE SEQUENCE [LARGE SCALE GENOMIC DNA]</scope>
</reference>
<evidence type="ECO:0000256" key="8">
    <source>
        <dbReference type="ARBA" id="ARBA00022840"/>
    </source>
</evidence>
<evidence type="ECO:0000256" key="11">
    <source>
        <dbReference type="ARBA" id="ARBA00023235"/>
    </source>
</evidence>
<evidence type="ECO:0000256" key="9">
    <source>
        <dbReference type="ARBA" id="ARBA00023004"/>
    </source>
</evidence>
<dbReference type="Proteomes" id="UP000494165">
    <property type="component" value="Unassembled WGS sequence"/>
</dbReference>
<dbReference type="SMART" id="SM00491">
    <property type="entry name" value="HELICc2"/>
    <property type="match status" value="1"/>
</dbReference>
<dbReference type="GO" id="GO:0005524">
    <property type="term" value="F:ATP binding"/>
    <property type="evidence" value="ECO:0007669"/>
    <property type="project" value="UniProtKB-KW"/>
</dbReference>
<gene>
    <name evidence="16" type="ORF">CLODIP_2_CD15082</name>
</gene>
<dbReference type="InterPro" id="IPR006554">
    <property type="entry name" value="Helicase-like_DEXD_c2"/>
</dbReference>
<evidence type="ECO:0000256" key="1">
    <source>
        <dbReference type="ARBA" id="ARBA00001966"/>
    </source>
</evidence>
<keyword evidence="9" id="KW-0408">Iron</keyword>
<comment type="cofactor">
    <cofactor evidence="1">
        <name>[4Fe-4S] cluster</name>
        <dbReference type="ChEBI" id="CHEBI:49883"/>
    </cofactor>
</comment>
<evidence type="ECO:0000256" key="13">
    <source>
        <dbReference type="ARBA" id="ARBA00044969"/>
    </source>
</evidence>
<dbReference type="FunFam" id="3.40.50.300:FF:001372">
    <property type="entry name" value="ATP-dependent DNA helicase chl1"/>
    <property type="match status" value="1"/>
</dbReference>
<evidence type="ECO:0000256" key="6">
    <source>
        <dbReference type="ARBA" id="ARBA00022801"/>
    </source>
</evidence>
<dbReference type="GO" id="GO:0043139">
    <property type="term" value="F:5'-3' DNA helicase activity"/>
    <property type="evidence" value="ECO:0007669"/>
    <property type="project" value="UniProtKB-EC"/>
</dbReference>
<dbReference type="OrthoDB" id="267079at2759"/>
<dbReference type="PANTHER" id="PTHR11472:SF41">
    <property type="entry name" value="ATP-DEPENDENT DNA HELICASE DDX11-RELATED"/>
    <property type="match status" value="1"/>
</dbReference>
<keyword evidence="7" id="KW-0347">Helicase</keyword>
<keyword evidence="8" id="KW-0067">ATP-binding</keyword>
<protein>
    <recommendedName>
        <fullName evidence="13">DNA 5'-3' helicase</fullName>
        <ecNumber evidence="13">5.6.2.3</ecNumber>
    </recommendedName>
</protein>
<keyword evidence="5" id="KW-0547">Nucleotide-binding</keyword>
<comment type="similarity">
    <text evidence="3">Belongs to the DEAD box helicase family. DEAH subfamily. DDX11/CHL1 sub-subfamily.</text>
</comment>
<dbReference type="AlphaFoldDB" id="A0A8S1DBX9"/>
<dbReference type="GO" id="GO:0046872">
    <property type="term" value="F:metal ion binding"/>
    <property type="evidence" value="ECO:0007669"/>
    <property type="project" value="UniProtKB-KW"/>
</dbReference>
<keyword evidence="6" id="KW-0378">Hydrolase</keyword>
<dbReference type="GO" id="GO:0006139">
    <property type="term" value="P:nucleobase-containing compound metabolic process"/>
    <property type="evidence" value="ECO:0007669"/>
    <property type="project" value="InterPro"/>
</dbReference>
<dbReference type="GO" id="GO:0051536">
    <property type="term" value="F:iron-sulfur cluster binding"/>
    <property type="evidence" value="ECO:0007669"/>
    <property type="project" value="UniProtKB-KW"/>
</dbReference>
<dbReference type="EMBL" id="CADEPI010000169">
    <property type="protein sequence ID" value="CAB3378645.1"/>
    <property type="molecule type" value="Genomic_DNA"/>
</dbReference>
<evidence type="ECO:0000256" key="14">
    <source>
        <dbReference type="ARBA" id="ARBA00048954"/>
    </source>
</evidence>
<dbReference type="GO" id="GO:0003677">
    <property type="term" value="F:DNA binding"/>
    <property type="evidence" value="ECO:0007669"/>
    <property type="project" value="InterPro"/>
</dbReference>
<evidence type="ECO:0000256" key="5">
    <source>
        <dbReference type="ARBA" id="ARBA00022741"/>
    </source>
</evidence>
<dbReference type="InterPro" id="IPR027417">
    <property type="entry name" value="P-loop_NTPase"/>
</dbReference>
<evidence type="ECO:0000256" key="4">
    <source>
        <dbReference type="ARBA" id="ARBA00022723"/>
    </source>
</evidence>
<evidence type="ECO:0000256" key="2">
    <source>
        <dbReference type="ARBA" id="ARBA00004123"/>
    </source>
</evidence>
<keyword evidence="11" id="KW-0413">Isomerase</keyword>
<evidence type="ECO:0000313" key="16">
    <source>
        <dbReference type="EMBL" id="CAB3378645.1"/>
    </source>
</evidence>
<evidence type="ECO:0000256" key="10">
    <source>
        <dbReference type="ARBA" id="ARBA00023014"/>
    </source>
</evidence>